<dbReference type="AlphaFoldDB" id="A1R3R6"/>
<dbReference type="KEGG" id="aau:AAur_1090"/>
<proteinExistence type="predicted"/>
<dbReference type="STRING" id="290340.AAur_1090"/>
<dbReference type="Proteomes" id="UP000000637">
    <property type="component" value="Chromosome"/>
</dbReference>
<sequence>MPGAFSRPPQGRYLHFHAASALWAKARRLHRQALLAAVVGVRRRAVTTVGTVTAFATAVPAELL</sequence>
<accession>A1R3R6</accession>
<name>A1R3R6_PAEAT</name>
<dbReference type="RefSeq" id="WP_011773825.1">
    <property type="nucleotide sequence ID" value="NC_008711.1"/>
</dbReference>
<dbReference type="HOGENOM" id="CLU_2857919_0_0_11"/>
<reference evidence="1 2" key="1">
    <citation type="journal article" date="2006" name="PLoS Genet.">
        <title>Secrets of soil survival revealed by the genome sequence of Arthrobacter aurescens TC1.</title>
        <authorList>
            <person name="Mongodin E.F."/>
            <person name="Shapir N."/>
            <person name="Daugherty S.C."/>
            <person name="DeBoy R.T."/>
            <person name="Emerson J.B."/>
            <person name="Shvartzbeyn A."/>
            <person name="Radune D."/>
            <person name="Vamathevan J."/>
            <person name="Riggs F."/>
            <person name="Grinberg V."/>
            <person name="Khouri H."/>
            <person name="Wackett L.P."/>
            <person name="Nelson K.E."/>
            <person name="Sadowsky M.J."/>
        </authorList>
    </citation>
    <scope>NUCLEOTIDE SEQUENCE [LARGE SCALE GENOMIC DNA]</scope>
    <source>
        <strain evidence="1 2">TC1</strain>
    </source>
</reference>
<evidence type="ECO:0000313" key="2">
    <source>
        <dbReference type="Proteomes" id="UP000000637"/>
    </source>
</evidence>
<gene>
    <name evidence="1" type="ordered locus">AAur_1090</name>
</gene>
<keyword evidence="2" id="KW-1185">Reference proteome</keyword>
<dbReference type="EMBL" id="CP000474">
    <property type="protein sequence ID" value="ABM07175.1"/>
    <property type="molecule type" value="Genomic_DNA"/>
</dbReference>
<organism evidence="1 2">
    <name type="scientific">Paenarthrobacter aurescens (strain TC1)</name>
    <dbReference type="NCBI Taxonomy" id="290340"/>
    <lineage>
        <taxon>Bacteria</taxon>
        <taxon>Bacillati</taxon>
        <taxon>Actinomycetota</taxon>
        <taxon>Actinomycetes</taxon>
        <taxon>Micrococcales</taxon>
        <taxon>Micrococcaceae</taxon>
        <taxon>Paenarthrobacter</taxon>
    </lineage>
</organism>
<protein>
    <submittedName>
        <fullName evidence="1">Uncharacterized protein</fullName>
    </submittedName>
</protein>
<evidence type="ECO:0000313" key="1">
    <source>
        <dbReference type="EMBL" id="ABM07175.1"/>
    </source>
</evidence>